<evidence type="ECO:0000313" key="2">
    <source>
        <dbReference type="Proteomes" id="UP000717634"/>
    </source>
</evidence>
<sequence>MKNELNRFEEAQVGKYQTALSEIKNGRKRSHWMWFIFPQIQGLGLSETARFYALADAQEAKDYLAHPVLGTRLREICQALLGLPSSDAHDIFGSPDDLKLKSSMTLFASVSSSSIFQQVLDKFYGGNQDDKTLRILGSKE</sequence>
<name>A0ABX1HJX7_9BACT</name>
<accession>A0ABX1HJX7</accession>
<keyword evidence="2" id="KW-1185">Reference proteome</keyword>
<dbReference type="InterPro" id="IPR036287">
    <property type="entry name" value="Rv1873-like_sf"/>
</dbReference>
<dbReference type="EMBL" id="JAAVTK010000010">
    <property type="protein sequence ID" value="NKI90568.1"/>
    <property type="molecule type" value="Genomic_DNA"/>
</dbReference>
<dbReference type="SUPFAM" id="SSF140736">
    <property type="entry name" value="Rv1873-like"/>
    <property type="match status" value="1"/>
</dbReference>
<gene>
    <name evidence="1" type="ORF">HBN54_003175</name>
</gene>
<protein>
    <submittedName>
        <fullName evidence="1">Uncharacterized protein (DUF1810 family)</fullName>
    </submittedName>
</protein>
<dbReference type="Pfam" id="PF08837">
    <property type="entry name" value="DUF1810"/>
    <property type="match status" value="1"/>
</dbReference>
<dbReference type="RefSeq" id="WP_168674169.1">
    <property type="nucleotide sequence ID" value="NZ_JAAVTK010000010.1"/>
</dbReference>
<proteinExistence type="predicted"/>
<dbReference type="PIRSF" id="PIRSF008546">
    <property type="entry name" value="UCP008546"/>
    <property type="match status" value="1"/>
</dbReference>
<organism evidence="1 2">
    <name type="scientific">Hymenobacter artigasi</name>
    <dbReference type="NCBI Taxonomy" id="2719616"/>
    <lineage>
        <taxon>Bacteria</taxon>
        <taxon>Pseudomonadati</taxon>
        <taxon>Bacteroidota</taxon>
        <taxon>Cytophagia</taxon>
        <taxon>Cytophagales</taxon>
        <taxon>Hymenobacteraceae</taxon>
        <taxon>Hymenobacter</taxon>
    </lineage>
</organism>
<reference evidence="1 2" key="1">
    <citation type="submission" date="2020-03" db="EMBL/GenBank/DDBJ databases">
        <title>Genomic Encyclopedia of Type Strains, Phase IV (KMG-V): Genome sequencing to study the core and pangenomes of soil and plant-associated prokaryotes.</title>
        <authorList>
            <person name="Whitman W."/>
        </authorList>
    </citation>
    <scope>NUCLEOTIDE SEQUENCE [LARGE SCALE GENOMIC DNA]</scope>
    <source>
        <strain evidence="1 2">1B</strain>
    </source>
</reference>
<dbReference type="Gene3D" id="1.25.40.380">
    <property type="entry name" value="Protein of unknown function DUF1810"/>
    <property type="match status" value="1"/>
</dbReference>
<evidence type="ECO:0000313" key="1">
    <source>
        <dbReference type="EMBL" id="NKI90568.1"/>
    </source>
</evidence>
<dbReference type="Proteomes" id="UP000717634">
    <property type="component" value="Unassembled WGS sequence"/>
</dbReference>
<dbReference type="InterPro" id="IPR014937">
    <property type="entry name" value="DUF1810"/>
</dbReference>
<comment type="caution">
    <text evidence="1">The sequence shown here is derived from an EMBL/GenBank/DDBJ whole genome shotgun (WGS) entry which is preliminary data.</text>
</comment>